<dbReference type="Proteomes" id="UP000502508">
    <property type="component" value="Chromosome"/>
</dbReference>
<keyword evidence="3" id="KW-1185">Reference proteome</keyword>
<protein>
    <submittedName>
        <fullName evidence="2">Uncharacterized protein</fullName>
    </submittedName>
</protein>
<evidence type="ECO:0000256" key="1">
    <source>
        <dbReference type="SAM" id="MobiDB-lite"/>
    </source>
</evidence>
<reference evidence="2 3" key="1">
    <citation type="submission" date="2020-03" db="EMBL/GenBank/DDBJ databases">
        <title>Whole genome shotgun sequence of Phytohabitans flavus NBRC 107702.</title>
        <authorList>
            <person name="Komaki H."/>
            <person name="Tamura T."/>
        </authorList>
    </citation>
    <scope>NUCLEOTIDE SEQUENCE [LARGE SCALE GENOMIC DNA]</scope>
    <source>
        <strain evidence="2 3">NBRC 107702</strain>
    </source>
</reference>
<dbReference type="Pfam" id="PF19866">
    <property type="entry name" value="DUF6339"/>
    <property type="match status" value="1"/>
</dbReference>
<dbReference type="KEGG" id="pfla:Pflav_076010"/>
<name>A0A6F8Y5F6_9ACTN</name>
<dbReference type="InterPro" id="IPR045920">
    <property type="entry name" value="DUF6339"/>
</dbReference>
<organism evidence="2 3">
    <name type="scientific">Phytohabitans flavus</name>
    <dbReference type="NCBI Taxonomy" id="1076124"/>
    <lineage>
        <taxon>Bacteria</taxon>
        <taxon>Bacillati</taxon>
        <taxon>Actinomycetota</taxon>
        <taxon>Actinomycetes</taxon>
        <taxon>Micromonosporales</taxon>
        <taxon>Micromonosporaceae</taxon>
    </lineage>
</organism>
<feature type="compositionally biased region" description="Low complexity" evidence="1">
    <location>
        <begin position="239"/>
        <end position="253"/>
    </location>
</feature>
<accession>A0A6F8Y5F6</accession>
<feature type="region of interest" description="Disordered" evidence="1">
    <location>
        <begin position="237"/>
        <end position="269"/>
    </location>
</feature>
<evidence type="ECO:0000313" key="3">
    <source>
        <dbReference type="Proteomes" id="UP000502508"/>
    </source>
</evidence>
<reference evidence="2 3" key="2">
    <citation type="submission" date="2020-03" db="EMBL/GenBank/DDBJ databases">
        <authorList>
            <person name="Ichikawa N."/>
            <person name="Kimura A."/>
            <person name="Kitahashi Y."/>
            <person name="Uohara A."/>
        </authorList>
    </citation>
    <scope>NUCLEOTIDE SEQUENCE [LARGE SCALE GENOMIC DNA]</scope>
    <source>
        <strain evidence="2 3">NBRC 107702</strain>
    </source>
</reference>
<sequence>MSVLWPRLIRPVATRLWSSISAGVPEPATRHPEQLYGPVGGRRVRDDEVASLIDEITKLAATAGFPDRSTDEQRIRFDRDVASAIRGAMDLSWAEAGSRDVWTFVAMVALPHLTFWRFGIGNQERWIASDLTRHTWARLWWQGVIFNGNPDLLNALHESDLNQLLERRSIGGDPRLVCAIARVILEQVDAGGDRRILFRNATLRLRRFLAFVDPRSLSDDQQLQMCRDIVAEIAGRTEPGAQAAAPALPQRRGPVPDRPTSVARADTFD</sequence>
<evidence type="ECO:0000313" key="2">
    <source>
        <dbReference type="EMBL" id="BCB81191.1"/>
    </source>
</evidence>
<gene>
    <name evidence="2" type="ORF">Pflav_076010</name>
</gene>
<dbReference type="AlphaFoldDB" id="A0A6F8Y5F6"/>
<proteinExistence type="predicted"/>
<dbReference type="EMBL" id="AP022870">
    <property type="protein sequence ID" value="BCB81191.1"/>
    <property type="molecule type" value="Genomic_DNA"/>
</dbReference>